<name>A0A9E8CK03_9HYPH</name>
<comment type="similarity">
    <text evidence="2">Belongs to the BMP lipoprotein family.</text>
</comment>
<dbReference type="EMBL" id="CP102774">
    <property type="protein sequence ID" value="UZF86427.1"/>
    <property type="molecule type" value="Genomic_DNA"/>
</dbReference>
<sequence>MRLGSFAAALAGVALSAVAAFAQSQPIKPAIVYDKGGKFDKSFNEGVFIGAEKFKKETNVDFRDFEPTNDAQIEQALRRFARDGHSPIIAVGFSQATALQKVAAEFPNLKFTIIDMVVELPNVQSVVFKEHEGSYLVGLLAAMASKSGKVGFVGGMDIPLIRKFACGYVQGVKAGKADAEIFQNMTGSTPAAWNDPVKGGELAKSQIDRGADVVYHAAGGTGIGVLRAVADAGKLGIGVDSNQNALHPGKVLTSMLKRVDVAAYNSFKAAQDGSWKPGVSVLGLKEDGIDWALDDNNKALITPEMKAAADKAKADIIAGTVKVHDYMSDQKCTM</sequence>
<evidence type="ECO:0000256" key="5">
    <source>
        <dbReference type="ARBA" id="ARBA00023136"/>
    </source>
</evidence>
<evidence type="ECO:0000256" key="2">
    <source>
        <dbReference type="ARBA" id="ARBA00008610"/>
    </source>
</evidence>
<dbReference type="InterPro" id="IPR050957">
    <property type="entry name" value="BMP_lipoprotein"/>
</dbReference>
<keyword evidence="4 7" id="KW-0732">Signal</keyword>
<feature type="chain" id="PRO_5039085961" evidence="7">
    <location>
        <begin position="23"/>
        <end position="334"/>
    </location>
</feature>
<dbReference type="InterPro" id="IPR003760">
    <property type="entry name" value="PnrA-like"/>
</dbReference>
<dbReference type="PANTHER" id="PTHR34296">
    <property type="entry name" value="TRANSCRIPTIONAL ACTIVATOR PROTEIN MED"/>
    <property type="match status" value="1"/>
</dbReference>
<organism evidence="9">
    <name type="scientific">Bosea sp. NBC_00436</name>
    <dbReference type="NCBI Taxonomy" id="2969620"/>
    <lineage>
        <taxon>Bacteria</taxon>
        <taxon>Pseudomonadati</taxon>
        <taxon>Pseudomonadota</taxon>
        <taxon>Alphaproteobacteria</taxon>
        <taxon>Hyphomicrobiales</taxon>
        <taxon>Boseaceae</taxon>
        <taxon>Bosea</taxon>
    </lineage>
</organism>
<accession>A0A9E8CK03</accession>
<keyword evidence="5" id="KW-0472">Membrane</keyword>
<evidence type="ECO:0000256" key="6">
    <source>
        <dbReference type="ARBA" id="ARBA00023288"/>
    </source>
</evidence>
<dbReference type="AlphaFoldDB" id="A0A9E8CK03"/>
<dbReference type="InterPro" id="IPR028082">
    <property type="entry name" value="Peripla_BP_I"/>
</dbReference>
<dbReference type="GO" id="GO:0005886">
    <property type="term" value="C:plasma membrane"/>
    <property type="evidence" value="ECO:0007669"/>
    <property type="project" value="UniProtKB-SubCell"/>
</dbReference>
<dbReference type="SUPFAM" id="SSF53822">
    <property type="entry name" value="Periplasmic binding protein-like I"/>
    <property type="match status" value="1"/>
</dbReference>
<dbReference type="Gene3D" id="3.40.50.2300">
    <property type="match status" value="2"/>
</dbReference>
<gene>
    <name evidence="9" type="ORF">NWE54_22025</name>
</gene>
<keyword evidence="3" id="KW-1003">Cell membrane</keyword>
<evidence type="ECO:0000256" key="1">
    <source>
        <dbReference type="ARBA" id="ARBA00004193"/>
    </source>
</evidence>
<evidence type="ECO:0000256" key="4">
    <source>
        <dbReference type="ARBA" id="ARBA00022729"/>
    </source>
</evidence>
<evidence type="ECO:0000256" key="7">
    <source>
        <dbReference type="SAM" id="SignalP"/>
    </source>
</evidence>
<dbReference type="Pfam" id="PF02608">
    <property type="entry name" value="Bmp"/>
    <property type="match status" value="1"/>
</dbReference>
<evidence type="ECO:0000259" key="8">
    <source>
        <dbReference type="Pfam" id="PF02608"/>
    </source>
</evidence>
<dbReference type="CDD" id="cd06354">
    <property type="entry name" value="PBP1_PrnA-like"/>
    <property type="match status" value="1"/>
</dbReference>
<evidence type="ECO:0000256" key="3">
    <source>
        <dbReference type="ARBA" id="ARBA00022475"/>
    </source>
</evidence>
<protein>
    <submittedName>
        <fullName evidence="9">BMP family ABC transporter substrate-binding protein</fullName>
    </submittedName>
</protein>
<keyword evidence="6" id="KW-0449">Lipoprotein</keyword>
<feature type="signal peptide" evidence="7">
    <location>
        <begin position="1"/>
        <end position="22"/>
    </location>
</feature>
<proteinExistence type="inferred from homology"/>
<evidence type="ECO:0000313" key="9">
    <source>
        <dbReference type="EMBL" id="UZF86427.1"/>
    </source>
</evidence>
<feature type="domain" description="ABC transporter substrate-binding protein PnrA-like" evidence="8">
    <location>
        <begin position="31"/>
        <end position="316"/>
    </location>
</feature>
<reference evidence="9" key="1">
    <citation type="submission" date="2022-08" db="EMBL/GenBank/DDBJ databases">
        <title>Complete Genome Sequences of 2 Bosea sp. soil isolates.</title>
        <authorList>
            <person name="Alvarez Arevalo M."/>
            <person name="Sterndorff E.B."/>
            <person name="Faurdal D."/>
            <person name="Joergensen T.S."/>
            <person name="Weber T."/>
        </authorList>
    </citation>
    <scope>NUCLEOTIDE SEQUENCE</scope>
    <source>
        <strain evidence="9">NBC_00436</strain>
    </source>
</reference>
<comment type="subcellular location">
    <subcellularLocation>
        <location evidence="1">Cell membrane</location>
        <topology evidence="1">Lipid-anchor</topology>
    </subcellularLocation>
</comment>
<dbReference type="PANTHER" id="PTHR34296:SF2">
    <property type="entry name" value="ABC TRANSPORTER GUANOSINE-BINDING PROTEIN NUPN"/>
    <property type="match status" value="1"/>
</dbReference>